<gene>
    <name evidence="10" type="ORF">GON04_10005</name>
</gene>
<keyword evidence="6 8" id="KW-1133">Transmembrane helix</keyword>
<proteinExistence type="inferred from homology"/>
<keyword evidence="3" id="KW-1003">Cell membrane</keyword>
<evidence type="ECO:0000256" key="2">
    <source>
        <dbReference type="ARBA" id="ARBA00006464"/>
    </source>
</evidence>
<comment type="subcellular location">
    <subcellularLocation>
        <location evidence="1">Cell membrane</location>
    </subcellularLocation>
</comment>
<evidence type="ECO:0000313" key="10">
    <source>
        <dbReference type="EMBL" id="MVQ29782.1"/>
    </source>
</evidence>
<dbReference type="RefSeq" id="WP_157397751.1">
    <property type="nucleotide sequence ID" value="NZ_WSEL01000003.1"/>
</dbReference>
<feature type="domain" description="Bacterial sugar transferase" evidence="9">
    <location>
        <begin position="35"/>
        <end position="226"/>
    </location>
</feature>
<dbReference type="PANTHER" id="PTHR30576:SF4">
    <property type="entry name" value="UNDECAPRENYL-PHOSPHATE GALACTOSE PHOSPHOTRANSFERASE"/>
    <property type="match status" value="1"/>
</dbReference>
<evidence type="ECO:0000256" key="4">
    <source>
        <dbReference type="ARBA" id="ARBA00022679"/>
    </source>
</evidence>
<evidence type="ECO:0000256" key="7">
    <source>
        <dbReference type="ARBA" id="ARBA00023136"/>
    </source>
</evidence>
<dbReference type="GO" id="GO:0005886">
    <property type="term" value="C:plasma membrane"/>
    <property type="evidence" value="ECO:0007669"/>
    <property type="project" value="UniProtKB-SubCell"/>
</dbReference>
<dbReference type="Pfam" id="PF02397">
    <property type="entry name" value="Bac_transf"/>
    <property type="match status" value="1"/>
</dbReference>
<evidence type="ECO:0000256" key="3">
    <source>
        <dbReference type="ARBA" id="ARBA00022475"/>
    </source>
</evidence>
<evidence type="ECO:0000256" key="5">
    <source>
        <dbReference type="ARBA" id="ARBA00022692"/>
    </source>
</evidence>
<reference evidence="10 11" key="1">
    <citation type="submission" date="2019-12" db="EMBL/GenBank/DDBJ databases">
        <authorList>
            <person name="Huq M.A."/>
        </authorList>
    </citation>
    <scope>NUCLEOTIDE SEQUENCE [LARGE SCALE GENOMIC DNA]</scope>
    <source>
        <strain evidence="10 11">MAH-25</strain>
    </source>
</reference>
<feature type="transmembrane region" description="Helical" evidence="8">
    <location>
        <begin position="40"/>
        <end position="61"/>
    </location>
</feature>
<evidence type="ECO:0000256" key="6">
    <source>
        <dbReference type="ARBA" id="ARBA00022989"/>
    </source>
</evidence>
<keyword evidence="5 8" id="KW-0812">Transmembrane</keyword>
<evidence type="ECO:0000256" key="1">
    <source>
        <dbReference type="ARBA" id="ARBA00004236"/>
    </source>
</evidence>
<organism evidence="10 11">
    <name type="scientific">Ramlibacter pinisoli</name>
    <dbReference type="NCBI Taxonomy" id="2682844"/>
    <lineage>
        <taxon>Bacteria</taxon>
        <taxon>Pseudomonadati</taxon>
        <taxon>Pseudomonadota</taxon>
        <taxon>Betaproteobacteria</taxon>
        <taxon>Burkholderiales</taxon>
        <taxon>Comamonadaceae</taxon>
        <taxon>Ramlibacter</taxon>
    </lineage>
</organism>
<dbReference type="AlphaFoldDB" id="A0A6N8ISS2"/>
<dbReference type="GO" id="GO:0016780">
    <property type="term" value="F:phosphotransferase activity, for other substituted phosphate groups"/>
    <property type="evidence" value="ECO:0007669"/>
    <property type="project" value="TreeGrafter"/>
</dbReference>
<evidence type="ECO:0000313" key="11">
    <source>
        <dbReference type="Proteomes" id="UP000469385"/>
    </source>
</evidence>
<protein>
    <submittedName>
        <fullName evidence="10">Sugar transferase</fullName>
    </submittedName>
</protein>
<evidence type="ECO:0000256" key="8">
    <source>
        <dbReference type="SAM" id="Phobius"/>
    </source>
</evidence>
<name>A0A6N8ISS2_9BURK</name>
<accession>A0A6N8ISS2</accession>
<dbReference type="EMBL" id="WSEL01000003">
    <property type="protein sequence ID" value="MVQ29782.1"/>
    <property type="molecule type" value="Genomic_DNA"/>
</dbReference>
<keyword evidence="11" id="KW-1185">Reference proteome</keyword>
<dbReference type="PANTHER" id="PTHR30576">
    <property type="entry name" value="COLANIC BIOSYNTHESIS UDP-GLUCOSE LIPID CARRIER TRANSFERASE"/>
    <property type="match status" value="1"/>
</dbReference>
<comment type="similarity">
    <text evidence="2">Belongs to the bacterial sugar transferase family.</text>
</comment>
<keyword evidence="7 8" id="KW-0472">Membrane</keyword>
<keyword evidence="4 10" id="KW-0808">Transferase</keyword>
<dbReference type="InterPro" id="IPR003362">
    <property type="entry name" value="Bact_transf"/>
</dbReference>
<evidence type="ECO:0000259" key="9">
    <source>
        <dbReference type="Pfam" id="PF02397"/>
    </source>
</evidence>
<dbReference type="Proteomes" id="UP000469385">
    <property type="component" value="Unassembled WGS sequence"/>
</dbReference>
<sequence length="232" mass="26271">MYRTDAANASGLASSSAEDIVDIGIPPSTRARALKRAVDIFGSIFLIVLLLPMIVVVAIGVRLSSSGPIFYAQTRSGRGGRHFQFYKFRSMKVNSEDVLADFLNSDPEAKKRWDQYQKIDNDPRITAFGRFIRRTSLDELPQFWNVLRGDMSLVGPRPCMLQQKELYGRYWRAYCAVKPGITGLWQVSGRNRLTYEERVRLDVQYVRNLSAWGDIKLLAKTIKVVLSAHGAH</sequence>
<comment type="caution">
    <text evidence="10">The sequence shown here is derived from an EMBL/GenBank/DDBJ whole genome shotgun (WGS) entry which is preliminary data.</text>
</comment>